<feature type="transmembrane region" description="Helical" evidence="2">
    <location>
        <begin position="154"/>
        <end position="178"/>
    </location>
</feature>
<accession>A0A9D1K8J0</accession>
<evidence type="ECO:0000259" key="3">
    <source>
        <dbReference type="PROSITE" id="PS50943"/>
    </source>
</evidence>
<organism evidence="4 5">
    <name type="scientific">Candidatus Scatomorpha pullistercoris</name>
    <dbReference type="NCBI Taxonomy" id="2840929"/>
    <lineage>
        <taxon>Bacteria</taxon>
        <taxon>Bacillati</taxon>
        <taxon>Bacillota</taxon>
        <taxon>Clostridia</taxon>
        <taxon>Eubacteriales</taxon>
        <taxon>Candidatus Scatomorpha</taxon>
    </lineage>
</organism>
<evidence type="ECO:0000313" key="5">
    <source>
        <dbReference type="Proteomes" id="UP000886876"/>
    </source>
</evidence>
<dbReference type="InterPro" id="IPR010982">
    <property type="entry name" value="Lambda_DNA-bd_dom_sf"/>
</dbReference>
<dbReference type="PROSITE" id="PS50943">
    <property type="entry name" value="HTH_CROC1"/>
    <property type="match status" value="1"/>
</dbReference>
<reference evidence="4" key="1">
    <citation type="submission" date="2020-10" db="EMBL/GenBank/DDBJ databases">
        <authorList>
            <person name="Gilroy R."/>
        </authorList>
    </citation>
    <scope>NUCLEOTIDE SEQUENCE</scope>
    <source>
        <strain evidence="4">ChiHecec3B27-6122</strain>
    </source>
</reference>
<feature type="domain" description="HTH cro/C1-type" evidence="3">
    <location>
        <begin position="7"/>
        <end position="61"/>
    </location>
</feature>
<dbReference type="AlphaFoldDB" id="A0A9D1K8J0"/>
<sequence length="185" mass="20741">MKLSEKILYCRKRAGLSQEALAERLGVSRQAVSKWETGEAMPETGKLAALAAALGVSVDWLLSEDEPEEQRAQSGDWTEGLPKLLKKAARRWGWLAGVYYALLGLFMSGMGAYLLSLALRLRQEVRRPLEEIGLGHLFDQPGTMYYDVAHDKTYIFYIVLIALGTALFIAGVVSAVLLRRRRRRQ</sequence>
<dbReference type="Proteomes" id="UP000886876">
    <property type="component" value="Unassembled WGS sequence"/>
</dbReference>
<dbReference type="InterPro" id="IPR001387">
    <property type="entry name" value="Cro/C1-type_HTH"/>
</dbReference>
<feature type="transmembrane region" description="Helical" evidence="2">
    <location>
        <begin position="92"/>
        <end position="115"/>
    </location>
</feature>
<comment type="caution">
    <text evidence="4">The sequence shown here is derived from an EMBL/GenBank/DDBJ whole genome shotgun (WGS) entry which is preliminary data.</text>
</comment>
<keyword evidence="2" id="KW-0472">Membrane</keyword>
<evidence type="ECO:0000256" key="1">
    <source>
        <dbReference type="ARBA" id="ARBA00023125"/>
    </source>
</evidence>
<evidence type="ECO:0000313" key="4">
    <source>
        <dbReference type="EMBL" id="HIS97675.1"/>
    </source>
</evidence>
<dbReference type="Gene3D" id="1.10.260.40">
    <property type="entry name" value="lambda repressor-like DNA-binding domains"/>
    <property type="match status" value="1"/>
</dbReference>
<proteinExistence type="predicted"/>
<evidence type="ECO:0000256" key="2">
    <source>
        <dbReference type="SAM" id="Phobius"/>
    </source>
</evidence>
<dbReference type="GO" id="GO:0003677">
    <property type="term" value="F:DNA binding"/>
    <property type="evidence" value="ECO:0007669"/>
    <property type="project" value="UniProtKB-KW"/>
</dbReference>
<reference evidence="4" key="2">
    <citation type="journal article" date="2021" name="PeerJ">
        <title>Extensive microbial diversity within the chicken gut microbiome revealed by metagenomics and culture.</title>
        <authorList>
            <person name="Gilroy R."/>
            <person name="Ravi A."/>
            <person name="Getino M."/>
            <person name="Pursley I."/>
            <person name="Horton D.L."/>
            <person name="Alikhan N.F."/>
            <person name="Baker D."/>
            <person name="Gharbi K."/>
            <person name="Hall N."/>
            <person name="Watson M."/>
            <person name="Adriaenssens E.M."/>
            <person name="Foster-Nyarko E."/>
            <person name="Jarju S."/>
            <person name="Secka A."/>
            <person name="Antonio M."/>
            <person name="Oren A."/>
            <person name="Chaudhuri R.R."/>
            <person name="La Ragione R."/>
            <person name="Hildebrand F."/>
            <person name="Pallen M.J."/>
        </authorList>
    </citation>
    <scope>NUCLEOTIDE SEQUENCE</scope>
    <source>
        <strain evidence="4">ChiHecec3B27-6122</strain>
    </source>
</reference>
<keyword evidence="1" id="KW-0238">DNA-binding</keyword>
<dbReference type="SUPFAM" id="SSF47413">
    <property type="entry name" value="lambda repressor-like DNA-binding domains"/>
    <property type="match status" value="1"/>
</dbReference>
<keyword evidence="2" id="KW-1133">Transmembrane helix</keyword>
<dbReference type="PANTHER" id="PTHR46558">
    <property type="entry name" value="TRACRIPTIONAL REGULATORY PROTEIN-RELATED-RELATED"/>
    <property type="match status" value="1"/>
</dbReference>
<gene>
    <name evidence="4" type="ORF">IAD42_06845</name>
</gene>
<dbReference type="CDD" id="cd00093">
    <property type="entry name" value="HTH_XRE"/>
    <property type="match status" value="1"/>
</dbReference>
<dbReference type="Pfam" id="PF01381">
    <property type="entry name" value="HTH_3"/>
    <property type="match status" value="1"/>
</dbReference>
<keyword evidence="2" id="KW-0812">Transmembrane</keyword>
<dbReference type="PANTHER" id="PTHR46558:SF13">
    <property type="entry name" value="HTH-TYPE TRANSCRIPTIONAL REGULATOR IMMR"/>
    <property type="match status" value="1"/>
</dbReference>
<name>A0A9D1K8J0_9FIRM</name>
<protein>
    <submittedName>
        <fullName evidence="4">Helix-turn-helix transcriptional regulator</fullName>
    </submittedName>
</protein>
<dbReference type="SMART" id="SM00530">
    <property type="entry name" value="HTH_XRE"/>
    <property type="match status" value="1"/>
</dbReference>
<dbReference type="EMBL" id="DVJS01000169">
    <property type="protein sequence ID" value="HIS97675.1"/>
    <property type="molecule type" value="Genomic_DNA"/>
</dbReference>